<gene>
    <name evidence="1" type="ORF">F5144DRAFT_229372</name>
</gene>
<accession>A0ACB7P8C7</accession>
<reference evidence="1 2" key="1">
    <citation type="journal article" date="2021" name="Nat. Commun.">
        <title>Genetic determinants of endophytism in the Arabidopsis root mycobiome.</title>
        <authorList>
            <person name="Mesny F."/>
            <person name="Miyauchi S."/>
            <person name="Thiergart T."/>
            <person name="Pickel B."/>
            <person name="Atanasova L."/>
            <person name="Karlsson M."/>
            <person name="Huettel B."/>
            <person name="Barry K.W."/>
            <person name="Haridas S."/>
            <person name="Chen C."/>
            <person name="Bauer D."/>
            <person name="Andreopoulos W."/>
            <person name="Pangilinan J."/>
            <person name="LaButti K."/>
            <person name="Riley R."/>
            <person name="Lipzen A."/>
            <person name="Clum A."/>
            <person name="Drula E."/>
            <person name="Henrissat B."/>
            <person name="Kohler A."/>
            <person name="Grigoriev I.V."/>
            <person name="Martin F.M."/>
            <person name="Hacquard S."/>
        </authorList>
    </citation>
    <scope>NUCLEOTIDE SEQUENCE [LARGE SCALE GENOMIC DNA]</scope>
    <source>
        <strain evidence="1 2">MPI-SDFR-AT-0079</strain>
    </source>
</reference>
<keyword evidence="2" id="KW-1185">Reference proteome</keyword>
<name>A0ACB7P8C7_9PEZI</name>
<evidence type="ECO:0000313" key="1">
    <source>
        <dbReference type="EMBL" id="KAH6631698.1"/>
    </source>
</evidence>
<proteinExistence type="predicted"/>
<protein>
    <submittedName>
        <fullName evidence="1">Uncharacterized protein</fullName>
    </submittedName>
</protein>
<organism evidence="1 2">
    <name type="scientific">Chaetomium tenue</name>
    <dbReference type="NCBI Taxonomy" id="1854479"/>
    <lineage>
        <taxon>Eukaryota</taxon>
        <taxon>Fungi</taxon>
        <taxon>Dikarya</taxon>
        <taxon>Ascomycota</taxon>
        <taxon>Pezizomycotina</taxon>
        <taxon>Sordariomycetes</taxon>
        <taxon>Sordariomycetidae</taxon>
        <taxon>Sordariales</taxon>
        <taxon>Chaetomiaceae</taxon>
        <taxon>Chaetomium</taxon>
    </lineage>
</organism>
<comment type="caution">
    <text evidence="1">The sequence shown here is derived from an EMBL/GenBank/DDBJ whole genome shotgun (WGS) entry which is preliminary data.</text>
</comment>
<dbReference type="Proteomes" id="UP000724584">
    <property type="component" value="Unassembled WGS sequence"/>
</dbReference>
<evidence type="ECO:0000313" key="2">
    <source>
        <dbReference type="Proteomes" id="UP000724584"/>
    </source>
</evidence>
<sequence length="423" mass="46418">MEPPQGSVVEEKIRLQEHLQRQQQQEQQQQQSVPQSSQSRSPTSGSNTVPMTEEELESSPVHNQAPLMYSPTPSHESPAYAPTHMQIPRVPVPPPAPVPGYTTTPRSPTPPPYSGPSTPAQEPAPAPESQTGGPKPPPRYPGLPALDYRLYNPPLFELSSDTTTIKSTTAHLSTSADALVALIRQQATVPPKPQIHITGRRGSTPNSGRADFSIKLNLLPLLVPEDPRQRMDYLRCVGAGEVAFRGGTKPSDQPEVDGDGSLDAWAAKFVADTASVKAFALERVVVNLDVEWLEGQIRKLVAAMRYPGTISVAFPITHSRVVVQNPDRVNKFITSVTGFFAGKRKYEVVKAVWPFATMPKGSDADGRRCAVQTEEVWWREWRGPIRYAIATKRNGWVTNEDKLEALMEGTPASAVDVDWGPEY</sequence>
<dbReference type="EMBL" id="JAGIZQ010000004">
    <property type="protein sequence ID" value="KAH6631698.1"/>
    <property type="molecule type" value="Genomic_DNA"/>
</dbReference>